<evidence type="ECO:0000313" key="4">
    <source>
        <dbReference type="RefSeq" id="XP_035541734.1"/>
    </source>
</evidence>
<name>A0A6P9E2K1_JUGRE</name>
<dbReference type="InterPro" id="IPR011990">
    <property type="entry name" value="TPR-like_helical_dom_sf"/>
</dbReference>
<dbReference type="PANTHER" id="PTHR46128:SF304">
    <property type="entry name" value="PENTACOTRIPEPTIDE-REPEAT REGION OF PRORP DOMAIN-CONTAINING PROTEIN"/>
    <property type="match status" value="1"/>
</dbReference>
<dbReference type="InterPro" id="IPR050872">
    <property type="entry name" value="PPR_P_subfamily"/>
</dbReference>
<dbReference type="RefSeq" id="XP_035541734.1">
    <property type="nucleotide sequence ID" value="XM_035685841.1"/>
</dbReference>
<proteinExistence type="inferred from homology"/>
<reference evidence="4" key="1">
    <citation type="submission" date="2025-08" db="UniProtKB">
        <authorList>
            <consortium name="RefSeq"/>
        </authorList>
    </citation>
    <scope>IDENTIFICATION</scope>
    <source>
        <tissue evidence="4">Leaves</tissue>
    </source>
</reference>
<dbReference type="PROSITE" id="PS51375">
    <property type="entry name" value="PPR"/>
    <property type="match status" value="13"/>
</dbReference>
<dbReference type="InterPro" id="IPR002885">
    <property type="entry name" value="PPR_rpt"/>
</dbReference>
<organism evidence="3 4">
    <name type="scientific">Juglans regia</name>
    <name type="common">English walnut</name>
    <dbReference type="NCBI Taxonomy" id="51240"/>
    <lineage>
        <taxon>Eukaryota</taxon>
        <taxon>Viridiplantae</taxon>
        <taxon>Streptophyta</taxon>
        <taxon>Embryophyta</taxon>
        <taxon>Tracheophyta</taxon>
        <taxon>Spermatophyta</taxon>
        <taxon>Magnoliopsida</taxon>
        <taxon>eudicotyledons</taxon>
        <taxon>Gunneridae</taxon>
        <taxon>Pentapetalae</taxon>
        <taxon>rosids</taxon>
        <taxon>fabids</taxon>
        <taxon>Fagales</taxon>
        <taxon>Juglandaceae</taxon>
        <taxon>Juglans</taxon>
    </lineage>
</organism>
<dbReference type="KEGG" id="jre:109021854"/>
<keyword evidence="3" id="KW-1185">Reference proteome</keyword>
<dbReference type="PANTHER" id="PTHR46128">
    <property type="entry name" value="MITOCHONDRIAL GROUP I INTRON SPLICING FACTOR CCM1"/>
    <property type="match status" value="1"/>
</dbReference>
<sequence>MSLRVNSNNVVRQSSKFHEQIFPTRTKFFRSSSSSPYDNHSNNFPKLPPLQTLLKRGFSPTLKSINQFLLFLSQTHRFNSIIHFFSQMSSNQIKGNSRTHSIFAWALLKSHKFEEVEHFMETQETTASNFPTTRMWDSMIQDLCDKENDPEKALFVLRFCLRYSGILPSSFTFCSLIHMFSSQGNMGKAIEVLELMTDEIVSYPFGNFVCSSVISGFCKIGKPELAVGFFENSVSSGALRPNVVTYTAIAGALCKLGRVNEIRDLVCRMEMEGLAFDVVFYSSWVCGYIAEGDLKEAFRKNKQMVERGIEPDVMSYTILIDGLSKLGDVEKVVGLLNKMSKDGIEPNLVTYTCIILGFCKKGKMKEAFAIFKMVEVSGIEVDEFMFATLIDGFCRSGDFDNVFHLLDEMEKRGINPSIVTYNTVINGLCKFGRTSEADELSKGIDGDIITYSTLLHGYIEEENTAGTLETKRRLEKAGVCMDVVMCNILIKALFMVGAFEDMYVIYKGMPEMGLAADFVTYCTMIDGYCKVGRIDEALEIFDDFRRTSISSVACYNCIINGLCKKDMVDMATEVFIELNVKDLALDVNTYMMLIKAIFEAKSADGVLKLVCRLKNLRPEIYCIMCNDAILYLCKRGFPETASQVYIAMRNKESTVTSKSYYSILKGLFSVGKVSLSQPILTAFLKEYGLSEHRVRRIVAHYLCLMDADGAIQVLDRIKDNNSAVTFPVSLFKELVRSGRVLDAYKLLVEAEEYLPLMDVVDYSIIVDGLCKGGHVNKALDVCAFVKKKGITLNIISYNSVINGLCCQGHLVEAFRLFDSLEKNGLVPSEITYATLIDALCREGFLLDGKQLFERMVLKDFNPNTRVYNSLINGYCKFGRMEEAFRLLSDMEIKCLKPDEYTVSAVISGYNQKGDMEGALVFFMEFKKKGISPDFLGFLYLIRGLCAKGRMEEARSILREMLQSQSALDLINKVDTEVETESIGSFLLVLCEQGSIQEAVAVLDQVASVFFPVRRWYKAYDKKLDAPCNLYEQERVDTVASTSVSYPSKTDLGYGRSNIEEVKKAMESYDRLVKKSQFHNFDCYYSIIASLCSRGELQKAGRLAKEMLSNLDTSLLIKLEK</sequence>
<dbReference type="FunCoup" id="A0A6P9E2K1">
    <property type="interactions" value="2135"/>
</dbReference>
<evidence type="ECO:0000313" key="3">
    <source>
        <dbReference type="Proteomes" id="UP000235220"/>
    </source>
</evidence>
<accession>A0A6P9E2K1</accession>
<dbReference type="Pfam" id="PF13812">
    <property type="entry name" value="PPR_3"/>
    <property type="match status" value="1"/>
</dbReference>
<dbReference type="Pfam" id="PF12854">
    <property type="entry name" value="PPR_1"/>
    <property type="match status" value="2"/>
</dbReference>
<dbReference type="GeneID" id="109021854"/>
<comment type="similarity">
    <text evidence="1">Belongs to the PPR family. P subfamily.</text>
</comment>
<dbReference type="Proteomes" id="UP000235220">
    <property type="component" value="Chromosome 15"/>
</dbReference>
<dbReference type="NCBIfam" id="TIGR00756">
    <property type="entry name" value="PPR"/>
    <property type="match status" value="15"/>
</dbReference>
<dbReference type="Pfam" id="PF13041">
    <property type="entry name" value="PPR_2"/>
    <property type="match status" value="5"/>
</dbReference>
<protein>
    <submittedName>
        <fullName evidence="4">Pentatricopeptide repeat-containing protein At5g57250, mitochondrial</fullName>
    </submittedName>
</protein>
<dbReference type="Gene3D" id="1.25.40.10">
    <property type="entry name" value="Tetratricopeptide repeat domain"/>
    <property type="match status" value="7"/>
</dbReference>
<evidence type="ECO:0000256" key="1">
    <source>
        <dbReference type="ARBA" id="ARBA00007626"/>
    </source>
</evidence>
<gene>
    <name evidence="4" type="primary">LOC109021854</name>
</gene>
<keyword evidence="2" id="KW-0677">Repeat</keyword>
<dbReference type="Pfam" id="PF01535">
    <property type="entry name" value="PPR"/>
    <property type="match status" value="6"/>
</dbReference>
<dbReference type="Gramene" id="Jr15_09840_p1">
    <property type="protein sequence ID" value="cds.Jr15_09840_p1"/>
    <property type="gene ID" value="Jr15_09840"/>
</dbReference>
<dbReference type="OrthoDB" id="185373at2759"/>
<evidence type="ECO:0000256" key="2">
    <source>
        <dbReference type="ARBA" id="ARBA00022737"/>
    </source>
</evidence>
<dbReference type="AlphaFoldDB" id="A0A6P9E2K1"/>